<gene>
    <name evidence="1" type="ORF">APLA_LOCUS10415</name>
</gene>
<evidence type="ECO:0000313" key="2">
    <source>
        <dbReference type="Proteomes" id="UP000494256"/>
    </source>
</evidence>
<comment type="caution">
    <text evidence="1">The sequence shown here is derived from an EMBL/GenBank/DDBJ whole genome shotgun (WGS) entry which is preliminary data.</text>
</comment>
<organism evidence="1 2">
    <name type="scientific">Arctia plantaginis</name>
    <name type="common">Wood tiger moth</name>
    <name type="synonym">Phalaena plantaginis</name>
    <dbReference type="NCBI Taxonomy" id="874455"/>
    <lineage>
        <taxon>Eukaryota</taxon>
        <taxon>Metazoa</taxon>
        <taxon>Ecdysozoa</taxon>
        <taxon>Arthropoda</taxon>
        <taxon>Hexapoda</taxon>
        <taxon>Insecta</taxon>
        <taxon>Pterygota</taxon>
        <taxon>Neoptera</taxon>
        <taxon>Endopterygota</taxon>
        <taxon>Lepidoptera</taxon>
        <taxon>Glossata</taxon>
        <taxon>Ditrysia</taxon>
        <taxon>Noctuoidea</taxon>
        <taxon>Erebidae</taxon>
        <taxon>Arctiinae</taxon>
        <taxon>Arctia</taxon>
    </lineage>
</organism>
<name>A0A8S1AAC3_ARCPL</name>
<evidence type="ECO:0000313" key="1">
    <source>
        <dbReference type="EMBL" id="CAB3243532.1"/>
    </source>
</evidence>
<dbReference type="AlphaFoldDB" id="A0A8S1AAC3"/>
<proteinExistence type="predicted"/>
<dbReference type="EMBL" id="CADEBD010000314">
    <property type="protein sequence ID" value="CAB3243532.1"/>
    <property type="molecule type" value="Genomic_DNA"/>
</dbReference>
<dbReference type="OrthoDB" id="7085216at2759"/>
<protein>
    <submittedName>
        <fullName evidence="1">Uncharacterized protein</fullName>
    </submittedName>
</protein>
<dbReference type="Proteomes" id="UP000494256">
    <property type="component" value="Unassembled WGS sequence"/>
</dbReference>
<sequence length="217" mass="24316">MIFIYLSKCPSLRREFCHGLSSARYALRKMGAQEHDESLLPIVRVPHSAHCTMLPVMFTLINVDIYIPKHLLSMNMIEQRTGAARMQARRVNTASCWLRRALTAAAGCSRCRRTPAPELPHGDRTVRPIETLGLPSYLPDTPTPSIISGYLKVRRIYCSVIRSRSRCGRTTPATRLNVRADWVAKQACVAALCAHSRAGRCRAPAAHRKPRRSDAQT</sequence>
<reference evidence="1 2" key="1">
    <citation type="submission" date="2020-04" db="EMBL/GenBank/DDBJ databases">
        <authorList>
            <person name="Wallbank WR R."/>
            <person name="Pardo Diaz C."/>
            <person name="Kozak K."/>
            <person name="Martin S."/>
            <person name="Jiggins C."/>
            <person name="Moest M."/>
            <person name="Warren A I."/>
            <person name="Byers J.R.P. K."/>
            <person name="Montejo-Kovacevich G."/>
            <person name="Yen C E."/>
        </authorList>
    </citation>
    <scope>NUCLEOTIDE SEQUENCE [LARGE SCALE GENOMIC DNA]</scope>
</reference>
<accession>A0A8S1AAC3</accession>